<comment type="caution">
    <text evidence="1">The sequence shown here is derived from an EMBL/GenBank/DDBJ whole genome shotgun (WGS) entry which is preliminary data.</text>
</comment>
<dbReference type="GeneID" id="65092281"/>
<evidence type="ECO:0000313" key="1">
    <source>
        <dbReference type="EMBL" id="CVL05063.1"/>
    </source>
</evidence>
<dbReference type="Proteomes" id="UP000184255">
    <property type="component" value="Unassembled WGS sequence"/>
</dbReference>
<evidence type="ECO:0000313" key="2">
    <source>
        <dbReference type="Proteomes" id="UP000184255"/>
    </source>
</evidence>
<gene>
    <name evidence="1" type="ORF">FMAN_13031</name>
</gene>
<name>A0A1L7U9Q2_FUSMA</name>
<reference evidence="2" key="1">
    <citation type="journal article" date="2016" name="Genome Biol. Evol.">
        <title>Comparative 'omics' of the Fusarium fujikuroi species complex highlights differences in genetic potential and metabolite synthesis.</title>
        <authorList>
            <person name="Niehaus E.-M."/>
            <person name="Muensterkoetter M."/>
            <person name="Proctor R.H."/>
            <person name="Brown D.W."/>
            <person name="Sharon A."/>
            <person name="Idan Y."/>
            <person name="Oren-Young L."/>
            <person name="Sieber C.M."/>
            <person name="Novak O."/>
            <person name="Pencik A."/>
            <person name="Tarkowska D."/>
            <person name="Hromadova K."/>
            <person name="Freeman S."/>
            <person name="Maymon M."/>
            <person name="Elazar M."/>
            <person name="Youssef S.A."/>
            <person name="El-Shabrawy E.S.M."/>
            <person name="Shalaby A.B.A."/>
            <person name="Houterman P."/>
            <person name="Brock N.L."/>
            <person name="Burkhardt I."/>
            <person name="Tsavkelova E.A."/>
            <person name="Dickschat J.S."/>
            <person name="Galuszka P."/>
            <person name="Gueldener U."/>
            <person name="Tudzynski B."/>
        </authorList>
    </citation>
    <scope>NUCLEOTIDE SEQUENCE [LARGE SCALE GENOMIC DNA]</scope>
    <source>
        <strain evidence="2">MRC7560</strain>
    </source>
</reference>
<protein>
    <submittedName>
        <fullName evidence="1">Uncharacterized protein</fullName>
    </submittedName>
</protein>
<dbReference type="AlphaFoldDB" id="A0A1L7U9Q2"/>
<keyword evidence="2" id="KW-1185">Reference proteome</keyword>
<organism evidence="1 2">
    <name type="scientific">Fusarium mangiferae</name>
    <name type="common">Mango malformation disease fungus</name>
    <dbReference type="NCBI Taxonomy" id="192010"/>
    <lineage>
        <taxon>Eukaryota</taxon>
        <taxon>Fungi</taxon>
        <taxon>Dikarya</taxon>
        <taxon>Ascomycota</taxon>
        <taxon>Pezizomycotina</taxon>
        <taxon>Sordariomycetes</taxon>
        <taxon>Hypocreomycetidae</taxon>
        <taxon>Hypocreales</taxon>
        <taxon>Nectriaceae</taxon>
        <taxon>Fusarium</taxon>
        <taxon>Fusarium fujikuroi species complex</taxon>
    </lineage>
</organism>
<sequence length="239" mass="25837">MATSLIWNNQNGVLAINRDNLRDFINQSLQNYIPSVCLQVEARCEQEGFSCSMSSNVRPGGQPNLSEVTGETVLSYSYSNQSHDGAGINDNLGSFTLGTTYNMDIQFTNTNGSTTIVISQRLVINYDMRTFQTATSGNAVDKTIVDTYTLTVDASGILGASVDPVITDNSTAPDDLIQNFFTDSDGFIQELRMLGDALQSTALRVPLSNTAAYSFPSGQTSTFKSVQFSDNQDLVASVV</sequence>
<proteinExistence type="predicted"/>
<dbReference type="VEuPathDB" id="FungiDB:FMAN_13031"/>
<accession>A0A1L7U9Q2</accession>
<dbReference type="RefSeq" id="XP_041689112.1">
    <property type="nucleotide sequence ID" value="XM_041823542.1"/>
</dbReference>
<dbReference type="EMBL" id="FCQH01000015">
    <property type="protein sequence ID" value="CVL05063.1"/>
    <property type="molecule type" value="Genomic_DNA"/>
</dbReference>